<evidence type="ECO:0000259" key="2">
    <source>
        <dbReference type="Pfam" id="PF05699"/>
    </source>
</evidence>
<feature type="signal peptide" evidence="1">
    <location>
        <begin position="1"/>
        <end position="21"/>
    </location>
</feature>
<dbReference type="SMR" id="G4YHH2"/>
<dbReference type="Pfam" id="PF05699">
    <property type="entry name" value="Dimer_Tnp_hAT"/>
    <property type="match status" value="1"/>
</dbReference>
<evidence type="ECO:0000313" key="3">
    <source>
        <dbReference type="EMBL" id="EGZ28760.1"/>
    </source>
</evidence>
<gene>
    <name evidence="3" type="ORF">PHYSODRAFT_377574</name>
</gene>
<dbReference type="GeneID" id="20650593"/>
<protein>
    <recommendedName>
        <fullName evidence="2">HAT C-terminal dimerisation domain-containing protein</fullName>
    </recommendedName>
</protein>
<reference evidence="3 4" key="1">
    <citation type="journal article" date="2006" name="Science">
        <title>Phytophthora genome sequences uncover evolutionary origins and mechanisms of pathogenesis.</title>
        <authorList>
            <person name="Tyler B.M."/>
            <person name="Tripathy S."/>
            <person name="Zhang X."/>
            <person name="Dehal P."/>
            <person name="Jiang R.H."/>
            <person name="Aerts A."/>
            <person name="Arredondo F.D."/>
            <person name="Baxter L."/>
            <person name="Bensasson D."/>
            <person name="Beynon J.L."/>
            <person name="Chapman J."/>
            <person name="Damasceno C.M."/>
            <person name="Dorrance A.E."/>
            <person name="Dou D."/>
            <person name="Dickerman A.W."/>
            <person name="Dubchak I.L."/>
            <person name="Garbelotto M."/>
            <person name="Gijzen M."/>
            <person name="Gordon S.G."/>
            <person name="Govers F."/>
            <person name="Grunwald N.J."/>
            <person name="Huang W."/>
            <person name="Ivors K.L."/>
            <person name="Jones R.W."/>
            <person name="Kamoun S."/>
            <person name="Krampis K."/>
            <person name="Lamour K.H."/>
            <person name="Lee M.K."/>
            <person name="McDonald W.H."/>
            <person name="Medina M."/>
            <person name="Meijer H.J."/>
            <person name="Nordberg E.K."/>
            <person name="Maclean D.J."/>
            <person name="Ospina-Giraldo M.D."/>
            <person name="Morris P.F."/>
            <person name="Phuntumart V."/>
            <person name="Putnam N.H."/>
            <person name="Rash S."/>
            <person name="Rose J.K."/>
            <person name="Sakihama Y."/>
            <person name="Salamov A.A."/>
            <person name="Savidor A."/>
            <person name="Scheuring C.F."/>
            <person name="Smith B.M."/>
            <person name="Sobral B.W."/>
            <person name="Terry A."/>
            <person name="Torto-Alalibo T.A."/>
            <person name="Win J."/>
            <person name="Xu Z."/>
            <person name="Zhang H."/>
            <person name="Grigoriev I.V."/>
            <person name="Rokhsar D.S."/>
            <person name="Boore J.L."/>
        </authorList>
    </citation>
    <scope>NUCLEOTIDE SEQUENCE [LARGE SCALE GENOMIC DNA]</scope>
    <source>
        <strain evidence="3 4">P6497</strain>
    </source>
</reference>
<evidence type="ECO:0000256" key="1">
    <source>
        <dbReference type="SAM" id="SignalP"/>
    </source>
</evidence>
<dbReference type="InParanoid" id="G4YHH2"/>
<feature type="non-terminal residue" evidence="3">
    <location>
        <position position="71"/>
    </location>
</feature>
<keyword evidence="4" id="KW-1185">Reference proteome</keyword>
<feature type="non-terminal residue" evidence="3">
    <location>
        <position position="1"/>
    </location>
</feature>
<accession>G4YHH2</accession>
<organism evidence="3 4">
    <name type="scientific">Phytophthora sojae (strain P6497)</name>
    <name type="common">Soybean stem and root rot agent</name>
    <name type="synonym">Phytophthora megasperma f. sp. glycines</name>
    <dbReference type="NCBI Taxonomy" id="1094619"/>
    <lineage>
        <taxon>Eukaryota</taxon>
        <taxon>Sar</taxon>
        <taxon>Stramenopiles</taxon>
        <taxon>Oomycota</taxon>
        <taxon>Peronosporomycetes</taxon>
        <taxon>Peronosporales</taxon>
        <taxon>Peronosporaceae</taxon>
        <taxon>Phytophthora</taxon>
    </lineage>
</organism>
<dbReference type="InterPro" id="IPR008906">
    <property type="entry name" value="HATC_C_dom"/>
</dbReference>
<evidence type="ECO:0000313" key="4">
    <source>
        <dbReference type="Proteomes" id="UP000002640"/>
    </source>
</evidence>
<feature type="domain" description="HAT C-terminal dimerisation" evidence="2">
    <location>
        <begin position="2"/>
        <end position="62"/>
    </location>
</feature>
<dbReference type="EMBL" id="JH159151">
    <property type="protein sequence ID" value="EGZ28760.1"/>
    <property type="molecule type" value="Genomic_DNA"/>
</dbReference>
<dbReference type="KEGG" id="psoj:PHYSODRAFT_377574"/>
<dbReference type="AlphaFoldDB" id="G4YHH2"/>
<dbReference type="SUPFAM" id="SSF53098">
    <property type="entry name" value="Ribonuclease H-like"/>
    <property type="match status" value="1"/>
</dbReference>
<proteinExistence type="predicted"/>
<name>G4YHH2_PHYSP</name>
<dbReference type="RefSeq" id="XP_009516035.1">
    <property type="nucleotide sequence ID" value="XM_009517740.1"/>
</dbReference>
<dbReference type="GO" id="GO:0046983">
    <property type="term" value="F:protein dimerization activity"/>
    <property type="evidence" value="ECO:0007669"/>
    <property type="project" value="InterPro"/>
</dbReference>
<dbReference type="Proteomes" id="UP000002640">
    <property type="component" value="Unassembled WGS sequence"/>
</dbReference>
<feature type="chain" id="PRO_5003471268" description="HAT C-terminal dimerisation domain-containing protein" evidence="1">
    <location>
        <begin position="22"/>
        <end position="71"/>
    </location>
</feature>
<sequence>EFWSGVHGFPLLQNIVTTVFASACSSAAAERNFSAHKFVHSQLRNCLKEANVEKLVFIFFNMKNLQHEDVD</sequence>
<keyword evidence="1" id="KW-0732">Signal</keyword>
<dbReference type="InterPro" id="IPR012337">
    <property type="entry name" value="RNaseH-like_sf"/>
</dbReference>